<evidence type="ECO:0000256" key="5">
    <source>
        <dbReference type="ARBA" id="ARBA00023040"/>
    </source>
</evidence>
<reference evidence="14" key="2">
    <citation type="journal article" date="2016" name="Sci. Rep.">
        <title>Dictyocaulus viviparus genome, variome and transcriptome elucidate lungworm biology and support future intervention.</title>
        <authorList>
            <person name="McNulty S.N."/>
            <person name="Strube C."/>
            <person name="Rosa B.A."/>
            <person name="Martin J.C."/>
            <person name="Tyagi R."/>
            <person name="Choi Y.J."/>
            <person name="Wang Q."/>
            <person name="Hallsworth Pepin K."/>
            <person name="Zhang X."/>
            <person name="Ozersky P."/>
            <person name="Wilson R.K."/>
            <person name="Sternberg P.W."/>
            <person name="Gasser R.B."/>
            <person name="Mitreva M."/>
        </authorList>
    </citation>
    <scope>NUCLEOTIDE SEQUENCE [LARGE SCALE GENOMIC DNA]</scope>
    <source>
        <strain evidence="14">HannoverDv2000</strain>
    </source>
</reference>
<dbReference type="Proteomes" id="UP000053766">
    <property type="component" value="Unassembled WGS sequence"/>
</dbReference>
<dbReference type="InterPro" id="IPR017452">
    <property type="entry name" value="GPCR_Rhodpsn_7TM"/>
</dbReference>
<sequence>MSDYDNDVTNGITSIRYRDSRKRQSSDTIIPTILQQISRQGPGIFLKSIPERQRRKRTIMLTNSLLDSRDDSSKKSEEEQSNHTECVPVSACKFYSNKFCRTNKNCDVADSMSKRLLEPQGKCAATMERLTNIEKSSKLQLANHPEYKKTETLLKGSDDSMPTTACVNLKLLSEVSSEIPPKDFQANSNQHSLKEIKIGIVNKMARKTLKHEQSFKQKVSKSHRKEKRATKTLGVVVGVFLICWVPFFFINIVNAICILLNKEFCQVGFDLFFYSTWIGYMNSFMNPIIYTIFNSEFRRAFKAILFGKSACCFHKRMQL</sequence>
<evidence type="ECO:0000256" key="4">
    <source>
        <dbReference type="ARBA" id="ARBA00022989"/>
    </source>
</evidence>
<keyword evidence="6 11" id="KW-0472">Membrane</keyword>
<evidence type="ECO:0000256" key="7">
    <source>
        <dbReference type="ARBA" id="ARBA00023157"/>
    </source>
</evidence>
<feature type="transmembrane region" description="Helical" evidence="11">
    <location>
        <begin position="272"/>
        <end position="293"/>
    </location>
</feature>
<keyword evidence="7" id="KW-1015">Disulfide bond</keyword>
<protein>
    <recommendedName>
        <fullName evidence="12">G-protein coupled receptors family 1 profile domain-containing protein</fullName>
    </recommendedName>
</protein>
<dbReference type="GO" id="GO:0001591">
    <property type="term" value="F:dopamine neurotransmitter receptor activity, coupled via Gi/Go"/>
    <property type="evidence" value="ECO:0007669"/>
    <property type="project" value="TreeGrafter"/>
</dbReference>
<dbReference type="Pfam" id="PF00001">
    <property type="entry name" value="7tm_1"/>
    <property type="match status" value="1"/>
</dbReference>
<dbReference type="OrthoDB" id="10010417at2759"/>
<evidence type="ECO:0000256" key="1">
    <source>
        <dbReference type="ARBA" id="ARBA00004651"/>
    </source>
</evidence>
<dbReference type="SUPFAM" id="SSF81321">
    <property type="entry name" value="Family A G protein-coupled receptor-like"/>
    <property type="match status" value="1"/>
</dbReference>
<feature type="compositionally biased region" description="Basic and acidic residues" evidence="10">
    <location>
        <begin position="67"/>
        <end position="82"/>
    </location>
</feature>
<comment type="subcellular location">
    <subcellularLocation>
        <location evidence="1">Cell membrane</location>
        <topology evidence="1">Multi-pass membrane protein</topology>
    </subcellularLocation>
</comment>
<keyword evidence="4 11" id="KW-1133">Transmembrane helix</keyword>
<accession>A0A0D8XQQ4</accession>
<proteinExistence type="predicted"/>
<keyword evidence="14" id="KW-1185">Reference proteome</keyword>
<name>A0A0D8XQQ4_DICVI</name>
<feature type="region of interest" description="Disordered" evidence="10">
    <location>
        <begin position="62"/>
        <end position="82"/>
    </location>
</feature>
<reference evidence="13 14" key="1">
    <citation type="submission" date="2013-11" db="EMBL/GenBank/DDBJ databases">
        <title>Draft genome of the bovine lungworm Dictyocaulus viviparus.</title>
        <authorList>
            <person name="Mitreva M."/>
        </authorList>
    </citation>
    <scope>NUCLEOTIDE SEQUENCE [LARGE SCALE GENOMIC DNA]</scope>
    <source>
        <strain evidence="13 14">HannoverDv2000</strain>
    </source>
</reference>
<keyword evidence="8" id="KW-0675">Receptor</keyword>
<evidence type="ECO:0000313" key="13">
    <source>
        <dbReference type="EMBL" id="KJH46998.1"/>
    </source>
</evidence>
<keyword evidence="9" id="KW-0807">Transducer</keyword>
<evidence type="ECO:0000256" key="2">
    <source>
        <dbReference type="ARBA" id="ARBA00022475"/>
    </source>
</evidence>
<dbReference type="STRING" id="29172.A0A0D8XQQ4"/>
<dbReference type="EMBL" id="KN716325">
    <property type="protein sequence ID" value="KJH46998.1"/>
    <property type="molecule type" value="Genomic_DNA"/>
</dbReference>
<dbReference type="GO" id="GO:0005886">
    <property type="term" value="C:plasma membrane"/>
    <property type="evidence" value="ECO:0007669"/>
    <property type="project" value="UniProtKB-SubCell"/>
</dbReference>
<feature type="domain" description="G-protein coupled receptors family 1 profile" evidence="12">
    <location>
        <begin position="200"/>
        <end position="290"/>
    </location>
</feature>
<evidence type="ECO:0000256" key="3">
    <source>
        <dbReference type="ARBA" id="ARBA00022692"/>
    </source>
</evidence>
<keyword evidence="3 11" id="KW-0812">Transmembrane</keyword>
<dbReference type="PROSITE" id="PS50262">
    <property type="entry name" value="G_PROTEIN_RECEP_F1_2"/>
    <property type="match status" value="1"/>
</dbReference>
<evidence type="ECO:0000259" key="12">
    <source>
        <dbReference type="PROSITE" id="PS50262"/>
    </source>
</evidence>
<organism evidence="13 14">
    <name type="scientific">Dictyocaulus viviparus</name>
    <name type="common">Bovine lungworm</name>
    <dbReference type="NCBI Taxonomy" id="29172"/>
    <lineage>
        <taxon>Eukaryota</taxon>
        <taxon>Metazoa</taxon>
        <taxon>Ecdysozoa</taxon>
        <taxon>Nematoda</taxon>
        <taxon>Chromadorea</taxon>
        <taxon>Rhabditida</taxon>
        <taxon>Rhabditina</taxon>
        <taxon>Rhabditomorpha</taxon>
        <taxon>Strongyloidea</taxon>
        <taxon>Metastrongylidae</taxon>
        <taxon>Dictyocaulus</taxon>
    </lineage>
</organism>
<evidence type="ECO:0000256" key="6">
    <source>
        <dbReference type="ARBA" id="ARBA00023136"/>
    </source>
</evidence>
<dbReference type="GO" id="GO:0004930">
    <property type="term" value="F:G protein-coupled receptor activity"/>
    <property type="evidence" value="ECO:0007669"/>
    <property type="project" value="UniProtKB-KW"/>
</dbReference>
<gene>
    <name evidence="13" type="ORF">DICVIV_06928</name>
</gene>
<keyword evidence="2" id="KW-1003">Cell membrane</keyword>
<keyword evidence="5" id="KW-0297">G-protein coupled receptor</keyword>
<evidence type="ECO:0000313" key="14">
    <source>
        <dbReference type="Proteomes" id="UP000053766"/>
    </source>
</evidence>
<feature type="transmembrane region" description="Helical" evidence="11">
    <location>
        <begin position="233"/>
        <end position="260"/>
    </location>
</feature>
<evidence type="ECO:0000256" key="8">
    <source>
        <dbReference type="ARBA" id="ARBA00023170"/>
    </source>
</evidence>
<dbReference type="AlphaFoldDB" id="A0A0D8XQQ4"/>
<evidence type="ECO:0000256" key="11">
    <source>
        <dbReference type="SAM" id="Phobius"/>
    </source>
</evidence>
<evidence type="ECO:0000256" key="10">
    <source>
        <dbReference type="SAM" id="MobiDB-lite"/>
    </source>
</evidence>
<dbReference type="GO" id="GO:0045202">
    <property type="term" value="C:synapse"/>
    <property type="evidence" value="ECO:0007669"/>
    <property type="project" value="GOC"/>
</dbReference>
<dbReference type="InterPro" id="IPR000276">
    <property type="entry name" value="GPCR_Rhodpsn"/>
</dbReference>
<evidence type="ECO:0000256" key="9">
    <source>
        <dbReference type="ARBA" id="ARBA00023224"/>
    </source>
</evidence>
<dbReference type="PANTHER" id="PTHR24248:SF125">
    <property type="entry name" value="DOPAMINE D2-LIKE RECEPTOR"/>
    <property type="match status" value="1"/>
</dbReference>
<dbReference type="PANTHER" id="PTHR24248">
    <property type="entry name" value="ADRENERGIC RECEPTOR-RELATED G-PROTEIN COUPLED RECEPTOR"/>
    <property type="match status" value="1"/>
</dbReference>
<dbReference type="Gene3D" id="1.20.1070.10">
    <property type="entry name" value="Rhodopsin 7-helix transmembrane proteins"/>
    <property type="match status" value="1"/>
</dbReference>
<dbReference type="PRINTS" id="PR00237">
    <property type="entry name" value="GPCRRHODOPSN"/>
</dbReference>